<evidence type="ECO:0000313" key="2">
    <source>
        <dbReference type="WBParaSite" id="PEQ_0000431701-mRNA-1"/>
    </source>
</evidence>
<proteinExistence type="predicted"/>
<sequence>LRFRCVHSEVGPLIPKVNISELFRLGERAITHNADNLGRTTPKALRRILDVAGDFFICVKDCFLELSRCLQHFSSSCQPLIVEWELKKTLRKCARAVNWKKEAGELCDCSVNAGLT</sequence>
<dbReference type="Proteomes" id="UP000887564">
    <property type="component" value="Unplaced"/>
</dbReference>
<evidence type="ECO:0000313" key="1">
    <source>
        <dbReference type="Proteomes" id="UP000887564"/>
    </source>
</evidence>
<reference evidence="2" key="1">
    <citation type="submission" date="2022-11" db="UniProtKB">
        <authorList>
            <consortium name="WormBaseParasite"/>
        </authorList>
    </citation>
    <scope>IDENTIFICATION</scope>
</reference>
<organism evidence="1 2">
    <name type="scientific">Parascaris equorum</name>
    <name type="common">Equine roundworm</name>
    <dbReference type="NCBI Taxonomy" id="6256"/>
    <lineage>
        <taxon>Eukaryota</taxon>
        <taxon>Metazoa</taxon>
        <taxon>Ecdysozoa</taxon>
        <taxon>Nematoda</taxon>
        <taxon>Chromadorea</taxon>
        <taxon>Rhabditida</taxon>
        <taxon>Spirurina</taxon>
        <taxon>Ascaridomorpha</taxon>
        <taxon>Ascaridoidea</taxon>
        <taxon>Ascarididae</taxon>
        <taxon>Parascaris</taxon>
    </lineage>
</organism>
<name>A0A914RHP7_PAREQ</name>
<keyword evidence="1" id="KW-1185">Reference proteome</keyword>
<dbReference type="AlphaFoldDB" id="A0A914RHP7"/>
<protein>
    <submittedName>
        <fullName evidence="2">Uncharacterized protein</fullName>
    </submittedName>
</protein>
<accession>A0A914RHP7</accession>
<dbReference type="WBParaSite" id="PEQ_0000431701-mRNA-1">
    <property type="protein sequence ID" value="PEQ_0000431701-mRNA-1"/>
    <property type="gene ID" value="PEQ_0000431701"/>
</dbReference>